<name>U5D1T6_AMBTC</name>
<organism evidence="2 3">
    <name type="scientific">Amborella trichopoda</name>
    <dbReference type="NCBI Taxonomy" id="13333"/>
    <lineage>
        <taxon>Eukaryota</taxon>
        <taxon>Viridiplantae</taxon>
        <taxon>Streptophyta</taxon>
        <taxon>Embryophyta</taxon>
        <taxon>Tracheophyta</taxon>
        <taxon>Spermatophyta</taxon>
        <taxon>Magnoliopsida</taxon>
        <taxon>Amborellales</taxon>
        <taxon>Amborellaceae</taxon>
        <taxon>Amborella</taxon>
    </lineage>
</organism>
<dbReference type="EMBL" id="KI392446">
    <property type="protein sequence ID" value="ERN16394.1"/>
    <property type="molecule type" value="Genomic_DNA"/>
</dbReference>
<proteinExistence type="predicted"/>
<accession>U5D1T6</accession>
<dbReference type="Proteomes" id="UP000017836">
    <property type="component" value="Unassembled WGS sequence"/>
</dbReference>
<evidence type="ECO:0000313" key="3">
    <source>
        <dbReference type="Proteomes" id="UP000017836"/>
    </source>
</evidence>
<feature type="compositionally biased region" description="Basic and acidic residues" evidence="1">
    <location>
        <begin position="50"/>
        <end position="62"/>
    </location>
</feature>
<dbReference type="HOGENOM" id="CLU_2761169_0_0_1"/>
<sequence length="70" mass="7626">MKTIFEWETQLNWGHLSLKTPSQVATPQHLQRGLVLASSIGLPQEVGGQGEERETADIHESGFHGGGSRC</sequence>
<feature type="region of interest" description="Disordered" evidence="1">
    <location>
        <begin position="45"/>
        <end position="70"/>
    </location>
</feature>
<dbReference type="Gramene" id="ERN16394">
    <property type="protein sequence ID" value="ERN16394"/>
    <property type="gene ID" value="AMTR_s00052p00112830"/>
</dbReference>
<evidence type="ECO:0000256" key="1">
    <source>
        <dbReference type="SAM" id="MobiDB-lite"/>
    </source>
</evidence>
<evidence type="ECO:0000313" key="2">
    <source>
        <dbReference type="EMBL" id="ERN16394.1"/>
    </source>
</evidence>
<dbReference type="AlphaFoldDB" id="U5D1T6"/>
<gene>
    <name evidence="2" type="ORF">AMTR_s00052p00112830</name>
</gene>
<reference evidence="3" key="1">
    <citation type="journal article" date="2013" name="Science">
        <title>The Amborella genome and the evolution of flowering plants.</title>
        <authorList>
            <consortium name="Amborella Genome Project"/>
        </authorList>
    </citation>
    <scope>NUCLEOTIDE SEQUENCE [LARGE SCALE GENOMIC DNA]</scope>
</reference>
<protein>
    <submittedName>
        <fullName evidence="2">Uncharacterized protein</fullName>
    </submittedName>
</protein>
<keyword evidence="3" id="KW-1185">Reference proteome</keyword>